<keyword evidence="5" id="KW-1185">Reference proteome</keyword>
<dbReference type="GO" id="GO:0009982">
    <property type="term" value="F:pseudouridine synthase activity"/>
    <property type="evidence" value="ECO:0007669"/>
    <property type="project" value="InterPro"/>
</dbReference>
<dbReference type="GO" id="GO:0140098">
    <property type="term" value="F:catalytic activity, acting on RNA"/>
    <property type="evidence" value="ECO:0007669"/>
    <property type="project" value="UniProtKB-ARBA"/>
</dbReference>
<sequence length="290" mass="33430">MKKFVIEPEYNNYTVSQYLKEVKGYSGRGIRNLEIYLNGKRVKPGKKIKKLNKLLVKEQVKTTGIRSIKMDLKIAYEDKNLLILDKPPFMLVHPTTKKADLTLANGVINYFQETMGQTLPPRFYNRLDMNTSGLVVVTKNAFTQAFLQDKAKVHKYYKAIVKGIVEKDEFFVERPLGKEGDELRRKEMSPEEGGQTAKTKVTVLERFPEEDLTLIELELFTGRTHQIRAHMSLEGFPILGDDLYGGSDSRANRQLLHSYKLIFTDIENMEEKTVEIGLPEDMEKILHIKK</sequence>
<keyword evidence="2" id="KW-0694">RNA-binding</keyword>
<evidence type="ECO:0000313" key="4">
    <source>
        <dbReference type="EMBL" id="SJZ92537.1"/>
    </source>
</evidence>
<evidence type="ECO:0000256" key="1">
    <source>
        <dbReference type="ARBA" id="ARBA00010876"/>
    </source>
</evidence>
<dbReference type="PANTHER" id="PTHR21600:SF44">
    <property type="entry name" value="RIBOSOMAL LARGE SUBUNIT PSEUDOURIDINE SYNTHASE D"/>
    <property type="match status" value="1"/>
</dbReference>
<name>A0A1T4PMU0_9FUSO</name>
<dbReference type="GO" id="GO:0003723">
    <property type="term" value="F:RNA binding"/>
    <property type="evidence" value="ECO:0007669"/>
    <property type="project" value="UniProtKB-KW"/>
</dbReference>
<feature type="domain" description="Pseudouridine synthase RsuA/RluA-like" evidence="3">
    <location>
        <begin position="80"/>
        <end position="232"/>
    </location>
</feature>
<dbReference type="SUPFAM" id="SSF55120">
    <property type="entry name" value="Pseudouridine synthase"/>
    <property type="match status" value="1"/>
</dbReference>
<dbReference type="Pfam" id="PF00849">
    <property type="entry name" value="PseudoU_synth_2"/>
    <property type="match status" value="1"/>
</dbReference>
<dbReference type="AlphaFoldDB" id="A0A1T4PMU0"/>
<dbReference type="InterPro" id="IPR006145">
    <property type="entry name" value="PsdUridine_synth_RsuA/RluA"/>
</dbReference>
<reference evidence="4 5" key="1">
    <citation type="submission" date="2017-02" db="EMBL/GenBank/DDBJ databases">
        <authorList>
            <person name="Peterson S.W."/>
        </authorList>
    </citation>
    <scope>NUCLEOTIDE SEQUENCE [LARGE SCALE GENOMIC DNA]</scope>
    <source>
        <strain evidence="4 5">ATCC 700028</strain>
    </source>
</reference>
<organism evidence="4 5">
    <name type="scientific">Cetobacterium ceti</name>
    <dbReference type="NCBI Taxonomy" id="180163"/>
    <lineage>
        <taxon>Bacteria</taxon>
        <taxon>Fusobacteriati</taxon>
        <taxon>Fusobacteriota</taxon>
        <taxon>Fusobacteriia</taxon>
        <taxon>Fusobacteriales</taxon>
        <taxon>Fusobacteriaceae</taxon>
        <taxon>Cetobacterium</taxon>
    </lineage>
</organism>
<proteinExistence type="inferred from homology"/>
<dbReference type="RefSeq" id="WP_078694425.1">
    <property type="nucleotide sequence ID" value="NZ_FUWX01000015.1"/>
</dbReference>
<evidence type="ECO:0000259" key="3">
    <source>
        <dbReference type="Pfam" id="PF00849"/>
    </source>
</evidence>
<dbReference type="EMBL" id="FUWX01000015">
    <property type="protein sequence ID" value="SJZ92537.1"/>
    <property type="molecule type" value="Genomic_DNA"/>
</dbReference>
<evidence type="ECO:0000313" key="5">
    <source>
        <dbReference type="Proteomes" id="UP000191153"/>
    </source>
</evidence>
<dbReference type="InterPro" id="IPR050188">
    <property type="entry name" value="RluA_PseudoU_synthase"/>
</dbReference>
<dbReference type="PANTHER" id="PTHR21600">
    <property type="entry name" value="MITOCHONDRIAL RNA PSEUDOURIDINE SYNTHASE"/>
    <property type="match status" value="1"/>
</dbReference>
<evidence type="ECO:0000256" key="2">
    <source>
        <dbReference type="PROSITE-ProRule" id="PRU00182"/>
    </source>
</evidence>
<dbReference type="PROSITE" id="PS50889">
    <property type="entry name" value="S4"/>
    <property type="match status" value="1"/>
</dbReference>
<dbReference type="GO" id="GO:0000455">
    <property type="term" value="P:enzyme-directed rRNA pseudouridine synthesis"/>
    <property type="evidence" value="ECO:0007669"/>
    <property type="project" value="TreeGrafter"/>
</dbReference>
<dbReference type="OrthoDB" id="9807829at2"/>
<dbReference type="Gene3D" id="3.30.2350.10">
    <property type="entry name" value="Pseudouridine synthase"/>
    <property type="match status" value="1"/>
</dbReference>
<protein>
    <submittedName>
        <fullName evidence="4">23S rRNA pseudouridine1911/1915/1917 synthase</fullName>
    </submittedName>
</protein>
<comment type="similarity">
    <text evidence="1">Belongs to the pseudouridine synthase RluA family.</text>
</comment>
<dbReference type="CDD" id="cd02869">
    <property type="entry name" value="PseudoU_synth_RluA_like"/>
    <property type="match status" value="1"/>
</dbReference>
<gene>
    <name evidence="4" type="ORF">SAMN02745174_01963</name>
</gene>
<accession>A0A1T4PMU0</accession>
<dbReference type="STRING" id="180163.SAMN02745174_01963"/>
<dbReference type="InterPro" id="IPR020103">
    <property type="entry name" value="PsdUridine_synth_cat_dom_sf"/>
</dbReference>
<dbReference type="Proteomes" id="UP000191153">
    <property type="component" value="Unassembled WGS sequence"/>
</dbReference>